<dbReference type="Gene3D" id="3.30.565.10">
    <property type="entry name" value="Histidine kinase-like ATPase, C-terminal domain"/>
    <property type="match status" value="1"/>
</dbReference>
<dbReference type="PANTHER" id="PTHR24421">
    <property type="entry name" value="NITRATE/NITRITE SENSOR PROTEIN NARX-RELATED"/>
    <property type="match status" value="1"/>
</dbReference>
<evidence type="ECO:0000256" key="4">
    <source>
        <dbReference type="ARBA" id="ARBA00022679"/>
    </source>
</evidence>
<keyword evidence="9" id="KW-0812">Transmembrane</keyword>
<dbReference type="InterPro" id="IPR025828">
    <property type="entry name" value="Put_sensor_dom"/>
</dbReference>
<keyword evidence="8" id="KW-0902">Two-component regulatory system</keyword>
<evidence type="ECO:0000256" key="5">
    <source>
        <dbReference type="ARBA" id="ARBA00022741"/>
    </source>
</evidence>
<dbReference type="AlphaFoldDB" id="A0A366M282"/>
<comment type="catalytic activity">
    <reaction evidence="1">
        <text>ATP + protein L-histidine = ADP + protein N-phospho-L-histidine.</text>
        <dbReference type="EC" id="2.7.13.3"/>
    </reaction>
</comment>
<dbReference type="GO" id="GO:0046983">
    <property type="term" value="F:protein dimerization activity"/>
    <property type="evidence" value="ECO:0007669"/>
    <property type="project" value="InterPro"/>
</dbReference>
<dbReference type="GO" id="GO:0005524">
    <property type="term" value="F:ATP binding"/>
    <property type="evidence" value="ECO:0007669"/>
    <property type="project" value="UniProtKB-KW"/>
</dbReference>
<dbReference type="Proteomes" id="UP000253303">
    <property type="component" value="Unassembled WGS sequence"/>
</dbReference>
<dbReference type="Pfam" id="PF07730">
    <property type="entry name" value="HisKA_3"/>
    <property type="match status" value="1"/>
</dbReference>
<feature type="transmembrane region" description="Helical" evidence="9">
    <location>
        <begin position="31"/>
        <end position="48"/>
    </location>
</feature>
<organism evidence="11 12">
    <name type="scientific">Spongiactinospora rosea</name>
    <dbReference type="NCBI Taxonomy" id="2248750"/>
    <lineage>
        <taxon>Bacteria</taxon>
        <taxon>Bacillati</taxon>
        <taxon>Actinomycetota</taxon>
        <taxon>Actinomycetes</taxon>
        <taxon>Streptosporangiales</taxon>
        <taxon>Streptosporangiaceae</taxon>
        <taxon>Spongiactinospora</taxon>
    </lineage>
</organism>
<dbReference type="Pfam" id="PF13796">
    <property type="entry name" value="Sensor"/>
    <property type="match status" value="1"/>
</dbReference>
<dbReference type="EC" id="2.7.13.3" evidence="2"/>
<feature type="transmembrane region" description="Helical" evidence="9">
    <location>
        <begin position="148"/>
        <end position="170"/>
    </location>
</feature>
<evidence type="ECO:0000256" key="1">
    <source>
        <dbReference type="ARBA" id="ARBA00000085"/>
    </source>
</evidence>
<keyword evidence="7" id="KW-0067">ATP-binding</keyword>
<dbReference type="GO" id="GO:0000155">
    <property type="term" value="F:phosphorelay sensor kinase activity"/>
    <property type="evidence" value="ECO:0007669"/>
    <property type="project" value="InterPro"/>
</dbReference>
<dbReference type="PANTHER" id="PTHR24421:SF10">
    <property type="entry name" value="NITRATE_NITRITE SENSOR PROTEIN NARQ"/>
    <property type="match status" value="1"/>
</dbReference>
<evidence type="ECO:0000256" key="6">
    <source>
        <dbReference type="ARBA" id="ARBA00022777"/>
    </source>
</evidence>
<evidence type="ECO:0000256" key="8">
    <source>
        <dbReference type="ARBA" id="ARBA00023012"/>
    </source>
</evidence>
<comment type="caution">
    <text evidence="11">The sequence shown here is derived from an EMBL/GenBank/DDBJ whole genome shotgun (WGS) entry which is preliminary data.</text>
</comment>
<sequence>MRSARYLTVALFTGVATLPMPMLLLGATATVAAAGLGLILLPTALLGLRRWADLARRRVGAYLGEAVPSRYREPGGRFWQTLTDPATWRDIGWMFAHIAVGIPFGAIGLIALAGPVVTVAQAALWWVLPADEPLTLLGMPVTGWGTALGAGAAQLVLCVALLLWATPALARVHARMSRALLRASAAERLAERVDALTESRADALEAHAAELRRIERDLHDGAQAQLVALAMRLGVAERTMAEDPQTARRLLREAQSGAEEAMAELRDVVRTIYPPILADRGLDGAASALAARCPVPVQIAVGPLGAVPAAVEATAYFVIAEALTNVAKHARARRARVGVRRDGPSLLVELTDDGIGGVDESRGSGIAGIRRRVAALDGTTRITSPPGGPTTLEVTLPCES</sequence>
<keyword evidence="6 11" id="KW-0418">Kinase</keyword>
<gene>
    <name evidence="11" type="ORF">DP939_13465</name>
</gene>
<feature type="transmembrane region" description="Helical" evidence="9">
    <location>
        <begin position="98"/>
        <end position="128"/>
    </location>
</feature>
<dbReference type="InterPro" id="IPR036890">
    <property type="entry name" value="HATPase_C_sf"/>
</dbReference>
<dbReference type="InterPro" id="IPR003594">
    <property type="entry name" value="HATPase_dom"/>
</dbReference>
<evidence type="ECO:0000256" key="7">
    <source>
        <dbReference type="ARBA" id="ARBA00022840"/>
    </source>
</evidence>
<keyword evidence="3" id="KW-0597">Phosphoprotein</keyword>
<dbReference type="Gene3D" id="1.20.5.1930">
    <property type="match status" value="1"/>
</dbReference>
<dbReference type="InterPro" id="IPR011712">
    <property type="entry name" value="Sig_transdc_His_kin_sub3_dim/P"/>
</dbReference>
<dbReference type="OrthoDB" id="3526306at2"/>
<feature type="transmembrane region" description="Helical" evidence="9">
    <location>
        <begin position="7"/>
        <end position="25"/>
    </location>
</feature>
<keyword evidence="4" id="KW-0808">Transferase</keyword>
<evidence type="ECO:0000256" key="2">
    <source>
        <dbReference type="ARBA" id="ARBA00012438"/>
    </source>
</evidence>
<name>A0A366M282_9ACTN</name>
<keyword evidence="9" id="KW-1133">Transmembrane helix</keyword>
<dbReference type="SUPFAM" id="SSF55874">
    <property type="entry name" value="ATPase domain of HSP90 chaperone/DNA topoisomerase II/histidine kinase"/>
    <property type="match status" value="1"/>
</dbReference>
<keyword evidence="5" id="KW-0547">Nucleotide-binding</keyword>
<evidence type="ECO:0000256" key="3">
    <source>
        <dbReference type="ARBA" id="ARBA00022553"/>
    </source>
</evidence>
<evidence type="ECO:0000313" key="12">
    <source>
        <dbReference type="Proteomes" id="UP000253303"/>
    </source>
</evidence>
<protein>
    <recommendedName>
        <fullName evidence="2">histidine kinase</fullName>
        <ecNumber evidence="2">2.7.13.3</ecNumber>
    </recommendedName>
</protein>
<keyword evidence="12" id="KW-1185">Reference proteome</keyword>
<accession>A0A366M282</accession>
<dbReference type="Pfam" id="PF02518">
    <property type="entry name" value="HATPase_c"/>
    <property type="match status" value="1"/>
</dbReference>
<dbReference type="GO" id="GO:0016020">
    <property type="term" value="C:membrane"/>
    <property type="evidence" value="ECO:0007669"/>
    <property type="project" value="InterPro"/>
</dbReference>
<feature type="domain" description="Histidine kinase/HSP90-like ATPase" evidence="10">
    <location>
        <begin position="310"/>
        <end position="400"/>
    </location>
</feature>
<evidence type="ECO:0000259" key="10">
    <source>
        <dbReference type="SMART" id="SM00387"/>
    </source>
</evidence>
<reference evidence="11 12" key="1">
    <citation type="submission" date="2018-06" db="EMBL/GenBank/DDBJ databases">
        <title>Sphaerisporangium craniellae sp. nov., isolated from a marine sponge in the South China Sea.</title>
        <authorList>
            <person name="Li L."/>
        </authorList>
    </citation>
    <scope>NUCLEOTIDE SEQUENCE [LARGE SCALE GENOMIC DNA]</scope>
    <source>
        <strain evidence="11 12">LHW63015</strain>
    </source>
</reference>
<evidence type="ECO:0000256" key="9">
    <source>
        <dbReference type="SAM" id="Phobius"/>
    </source>
</evidence>
<dbReference type="EMBL" id="QMEY01000004">
    <property type="protein sequence ID" value="RBQ19729.1"/>
    <property type="molecule type" value="Genomic_DNA"/>
</dbReference>
<proteinExistence type="predicted"/>
<dbReference type="SMART" id="SM00387">
    <property type="entry name" value="HATPase_c"/>
    <property type="match status" value="1"/>
</dbReference>
<evidence type="ECO:0000313" key="11">
    <source>
        <dbReference type="EMBL" id="RBQ19729.1"/>
    </source>
</evidence>
<keyword evidence="9" id="KW-0472">Membrane</keyword>
<dbReference type="InterPro" id="IPR050482">
    <property type="entry name" value="Sensor_HK_TwoCompSys"/>
</dbReference>